<keyword evidence="2 4" id="KW-0378">Hydrolase</keyword>
<proteinExistence type="inferred from homology"/>
<dbReference type="AlphaFoldDB" id="A0A386HRH3"/>
<dbReference type="Gene3D" id="2.60.40.10">
    <property type="entry name" value="Immunoglobulins"/>
    <property type="match status" value="1"/>
</dbReference>
<gene>
    <name evidence="6" type="ORF">D6B99_12125</name>
</gene>
<dbReference type="SMART" id="SM00060">
    <property type="entry name" value="FN3"/>
    <property type="match status" value="1"/>
</dbReference>
<dbReference type="CDD" id="cd00063">
    <property type="entry name" value="FN3"/>
    <property type="match status" value="1"/>
</dbReference>
<dbReference type="OrthoDB" id="9795222at2"/>
<evidence type="ECO:0000259" key="5">
    <source>
        <dbReference type="PROSITE" id="PS50853"/>
    </source>
</evidence>
<dbReference type="InterPro" id="IPR003961">
    <property type="entry name" value="FN3_dom"/>
</dbReference>
<dbReference type="PROSITE" id="PS50853">
    <property type="entry name" value="FN3"/>
    <property type="match status" value="1"/>
</dbReference>
<dbReference type="PANTHER" id="PTHR31339:SF9">
    <property type="entry name" value="PLASMIN AND FIBRONECTIN-BINDING PROTEIN A"/>
    <property type="match status" value="1"/>
</dbReference>
<evidence type="ECO:0000313" key="7">
    <source>
        <dbReference type="Proteomes" id="UP000266118"/>
    </source>
</evidence>
<sequence>MNYLKSFFCGFLVLFFSAQLFGQKVLPVRNLTIPKASITANSATLLWDKPVKYKEVKSYEIFQDGKLVGQSSKTNFEAKDLLPNKSYVFLIKAVNKLGELSNASNSVNCKTQLPGEVFNIKDFGAKGDGVTKNTLAIQKAINACTKNGTVLIPAGVFLSGALHLKSDMTLLIAKGGVLKGSEDVNDYLPFIKNRFEGWELKTYASLLNAGTLDHSNGKYNVRNLRICGEGTILGGGSPLGNAMIKAAGLRGRGRLICIMNGKNIDIQGLNVENSPCWTIHYIYCEDVVLHDLNIISTAHNGDGIDPDSSIDSYIFNCTFSTGDDCIAIKSGKNPEGYFIGKPSRNIRITDCNFVKGHSLAIGSEMSGGVSNVFIQDCKIGHLLHGLQIKATKDRGGYVRNVIVRDCDLLQITLYTAVNYNNDGAPAPEIPLFSNMEFSNLNLSAAKSNEVVMDINGFADKAHYTKNILFKNIELPSKSIVHIKNCAHLTFKNVLCNDGQKPQYKIIESDNILN</sequence>
<dbReference type="GO" id="GO:0004650">
    <property type="term" value="F:polygalacturonase activity"/>
    <property type="evidence" value="ECO:0007669"/>
    <property type="project" value="InterPro"/>
</dbReference>
<dbReference type="Pfam" id="PF00041">
    <property type="entry name" value="fn3"/>
    <property type="match status" value="1"/>
</dbReference>
<dbReference type="PANTHER" id="PTHR31339">
    <property type="entry name" value="PECTIN LYASE-RELATED"/>
    <property type="match status" value="1"/>
</dbReference>
<evidence type="ECO:0000256" key="2">
    <source>
        <dbReference type="ARBA" id="ARBA00022801"/>
    </source>
</evidence>
<evidence type="ECO:0000256" key="1">
    <source>
        <dbReference type="ARBA" id="ARBA00008834"/>
    </source>
</evidence>
<name>A0A386HRH3_9BACT</name>
<keyword evidence="7" id="KW-1185">Reference proteome</keyword>
<dbReference type="SUPFAM" id="SSF49265">
    <property type="entry name" value="Fibronectin type III"/>
    <property type="match status" value="1"/>
</dbReference>
<dbReference type="InterPro" id="IPR036116">
    <property type="entry name" value="FN3_sf"/>
</dbReference>
<dbReference type="InterPro" id="IPR012334">
    <property type="entry name" value="Pectin_lyas_fold"/>
</dbReference>
<keyword evidence="3 4" id="KW-0326">Glycosidase</keyword>
<organism evidence="6 7">
    <name type="scientific">Arachidicoccus soli</name>
    <dbReference type="NCBI Taxonomy" id="2341117"/>
    <lineage>
        <taxon>Bacteria</taxon>
        <taxon>Pseudomonadati</taxon>
        <taxon>Bacteroidota</taxon>
        <taxon>Chitinophagia</taxon>
        <taxon>Chitinophagales</taxon>
        <taxon>Chitinophagaceae</taxon>
        <taxon>Arachidicoccus</taxon>
    </lineage>
</organism>
<dbReference type="Gene3D" id="2.160.20.10">
    <property type="entry name" value="Single-stranded right-handed beta-helix, Pectin lyase-like"/>
    <property type="match status" value="1"/>
</dbReference>
<dbReference type="Pfam" id="PF00295">
    <property type="entry name" value="Glyco_hydro_28"/>
    <property type="match status" value="1"/>
</dbReference>
<comment type="similarity">
    <text evidence="1 4">Belongs to the glycosyl hydrolase 28 family.</text>
</comment>
<dbReference type="InterPro" id="IPR000743">
    <property type="entry name" value="Glyco_hydro_28"/>
</dbReference>
<dbReference type="InterPro" id="IPR024535">
    <property type="entry name" value="RHGA/B-epi-like_pectate_lyase"/>
</dbReference>
<dbReference type="InterPro" id="IPR051801">
    <property type="entry name" value="GH28_Enzymes"/>
</dbReference>
<dbReference type="GO" id="GO:0005975">
    <property type="term" value="P:carbohydrate metabolic process"/>
    <property type="evidence" value="ECO:0007669"/>
    <property type="project" value="InterPro"/>
</dbReference>
<protein>
    <submittedName>
        <fullName evidence="6">Glycoside hydrolase family 28 protein</fullName>
    </submittedName>
</protein>
<reference evidence="6 7" key="1">
    <citation type="submission" date="2018-09" db="EMBL/GenBank/DDBJ databases">
        <title>Arachidicoccus sp. nov., a bacterium isolated from soil.</title>
        <authorList>
            <person name="Weon H.-Y."/>
            <person name="Kwon S.-W."/>
            <person name="Lee S.A."/>
        </authorList>
    </citation>
    <scope>NUCLEOTIDE SEQUENCE [LARGE SCALE GENOMIC DNA]</scope>
    <source>
        <strain evidence="6 7">KIS59-12</strain>
    </source>
</reference>
<dbReference type="InterPro" id="IPR011050">
    <property type="entry name" value="Pectin_lyase_fold/virulence"/>
</dbReference>
<accession>A0A386HRH3</accession>
<dbReference type="EMBL" id="CP032489">
    <property type="protein sequence ID" value="AYD48282.1"/>
    <property type="molecule type" value="Genomic_DNA"/>
</dbReference>
<evidence type="ECO:0000256" key="4">
    <source>
        <dbReference type="RuleBase" id="RU361169"/>
    </source>
</evidence>
<dbReference type="Pfam" id="PF12708">
    <property type="entry name" value="Pect-lyase_RHGA_epim"/>
    <property type="match status" value="1"/>
</dbReference>
<feature type="domain" description="Fibronectin type-III" evidence="5">
    <location>
        <begin position="27"/>
        <end position="114"/>
    </location>
</feature>
<dbReference type="InterPro" id="IPR013783">
    <property type="entry name" value="Ig-like_fold"/>
</dbReference>
<evidence type="ECO:0000313" key="6">
    <source>
        <dbReference type="EMBL" id="AYD48282.1"/>
    </source>
</evidence>
<dbReference type="KEGG" id="ark:D6B99_12125"/>
<dbReference type="SUPFAM" id="SSF51126">
    <property type="entry name" value="Pectin lyase-like"/>
    <property type="match status" value="1"/>
</dbReference>
<dbReference type="Proteomes" id="UP000266118">
    <property type="component" value="Chromosome"/>
</dbReference>
<evidence type="ECO:0000256" key="3">
    <source>
        <dbReference type="ARBA" id="ARBA00023295"/>
    </source>
</evidence>
<dbReference type="RefSeq" id="WP_119988824.1">
    <property type="nucleotide sequence ID" value="NZ_CP032489.1"/>
</dbReference>